<dbReference type="PANTHER" id="PTHR22966">
    <property type="entry name" value="2-AMINOETHANETHIOL DIOXYGENASE"/>
    <property type="match status" value="1"/>
</dbReference>
<keyword evidence="2" id="KW-0560">Oxidoreductase</keyword>
<evidence type="ECO:0000313" key="5">
    <source>
        <dbReference type="Proteomes" id="UP000092462"/>
    </source>
</evidence>
<dbReference type="GO" id="GO:0015078">
    <property type="term" value="F:proton transmembrane transporter activity"/>
    <property type="evidence" value="ECO:0007669"/>
    <property type="project" value="InterPro"/>
</dbReference>
<evidence type="ECO:0000256" key="3">
    <source>
        <dbReference type="ARBA" id="ARBA00023004"/>
    </source>
</evidence>
<dbReference type="EMBL" id="AJVK01000751">
    <property type="status" value="NOT_ANNOTATED_CDS"/>
    <property type="molecule type" value="Genomic_DNA"/>
</dbReference>
<organism evidence="4 5">
    <name type="scientific">Phlebotomus papatasi</name>
    <name type="common">Sandfly</name>
    <dbReference type="NCBI Taxonomy" id="29031"/>
    <lineage>
        <taxon>Eukaryota</taxon>
        <taxon>Metazoa</taxon>
        <taxon>Ecdysozoa</taxon>
        <taxon>Arthropoda</taxon>
        <taxon>Hexapoda</taxon>
        <taxon>Insecta</taxon>
        <taxon>Pterygota</taxon>
        <taxon>Neoptera</taxon>
        <taxon>Endopterygota</taxon>
        <taxon>Diptera</taxon>
        <taxon>Nematocera</taxon>
        <taxon>Psychodoidea</taxon>
        <taxon>Psychodidae</taxon>
        <taxon>Phlebotomus</taxon>
        <taxon>Phlebotomus</taxon>
    </lineage>
</organism>
<dbReference type="GO" id="GO:0016702">
    <property type="term" value="F:oxidoreductase activity, acting on single donors with incorporation of molecular oxygen, incorporation of two atoms of oxygen"/>
    <property type="evidence" value="ECO:0007669"/>
    <property type="project" value="InterPro"/>
</dbReference>
<dbReference type="EMBL" id="AJVK01000752">
    <property type="status" value="NOT_ANNOTATED_CDS"/>
    <property type="molecule type" value="Genomic_DNA"/>
</dbReference>
<dbReference type="InterPro" id="IPR012864">
    <property type="entry name" value="PCO/ADO"/>
</dbReference>
<reference evidence="4" key="1">
    <citation type="submission" date="2022-08" db="UniProtKB">
        <authorList>
            <consortium name="EnsemblMetazoa"/>
        </authorList>
    </citation>
    <scope>IDENTIFICATION</scope>
    <source>
        <strain evidence="4">Israel</strain>
    </source>
</reference>
<dbReference type="GO" id="GO:0031966">
    <property type="term" value="C:mitochondrial membrane"/>
    <property type="evidence" value="ECO:0007669"/>
    <property type="project" value="UniProtKB-SubCell"/>
</dbReference>
<proteinExistence type="predicted"/>
<dbReference type="VEuPathDB" id="VectorBase:PPAPM1_010147"/>
<dbReference type="InterPro" id="IPR011051">
    <property type="entry name" value="RmlC_Cupin_sf"/>
</dbReference>
<name>A0A1B0DB52_PHLPP</name>
<dbReference type="PANTHER" id="PTHR22966:SF61">
    <property type="entry name" value="2-AMINOETHANETHIOL DIOXYGENASE"/>
    <property type="match status" value="1"/>
</dbReference>
<dbReference type="Gene3D" id="2.60.120.10">
    <property type="entry name" value="Jelly Rolls"/>
    <property type="match status" value="1"/>
</dbReference>
<dbReference type="VEuPathDB" id="VectorBase:PPAI004949"/>
<dbReference type="Pfam" id="PF07847">
    <property type="entry name" value="PCO_ADO"/>
    <property type="match status" value="1"/>
</dbReference>
<evidence type="ECO:0000256" key="2">
    <source>
        <dbReference type="ARBA" id="ARBA00023002"/>
    </source>
</evidence>
<dbReference type="CDD" id="cd20289">
    <property type="entry name" value="cupin_ADO"/>
    <property type="match status" value="1"/>
</dbReference>
<keyword evidence="5" id="KW-1185">Reference proteome</keyword>
<sequence>MAIPRRIFGSGHFKNKEPGSEEGPNYQENRGQCNSVQFASNFASLQKLVDDLKVTDINVNPEIFSRRAFEVHEKAPCSFVNIYECPIFSMSVFILAENYTMPLHDHPQMYGFLKCISGSVRVQSFTSIKDEPPIDNSSTLRTISVHVNQPKLLDSSSPASVLTPREGNFHEITAISGMPGAFFDILSPPYDSRLPIFGKRKCSFYRKTQISGTLSAARPKLNVFLKYAKVELTPPTPGDIPAIRQGISRLISGARSGAWRNVSVREAWLNTLVTAEVFFWFYVGECIGKRHLVGYKV</sequence>
<evidence type="ECO:0000313" key="4">
    <source>
        <dbReference type="EnsemblMetazoa" id="PPAI004949-PA"/>
    </source>
</evidence>
<dbReference type="EnsemblMetazoa" id="PPAI004949-RA">
    <property type="protein sequence ID" value="PPAI004949-PA"/>
    <property type="gene ID" value="PPAI004949"/>
</dbReference>
<keyword evidence="1" id="KW-0479">Metal-binding</keyword>
<accession>A0A1B0DB52</accession>
<keyword evidence="3" id="KW-0408">Iron</keyword>
<dbReference type="Proteomes" id="UP000092462">
    <property type="component" value="Unassembled WGS sequence"/>
</dbReference>
<protein>
    <submittedName>
        <fullName evidence="4">Uncharacterized protein</fullName>
    </submittedName>
</protein>
<dbReference type="GO" id="GO:0046872">
    <property type="term" value="F:metal ion binding"/>
    <property type="evidence" value="ECO:0007669"/>
    <property type="project" value="UniProtKB-KW"/>
</dbReference>
<evidence type="ECO:0000256" key="1">
    <source>
        <dbReference type="ARBA" id="ARBA00022723"/>
    </source>
</evidence>
<dbReference type="GO" id="GO:0045259">
    <property type="term" value="C:proton-transporting ATP synthase complex"/>
    <property type="evidence" value="ECO:0007669"/>
    <property type="project" value="UniProtKB-KW"/>
</dbReference>
<dbReference type="InterPro" id="IPR014710">
    <property type="entry name" value="RmlC-like_jellyroll"/>
</dbReference>
<dbReference type="SUPFAM" id="SSF51182">
    <property type="entry name" value="RmlC-like cupins"/>
    <property type="match status" value="1"/>
</dbReference>
<dbReference type="AlphaFoldDB" id="A0A1B0DB52"/>
<dbReference type="GO" id="GO:0015986">
    <property type="term" value="P:proton motive force-driven ATP synthesis"/>
    <property type="evidence" value="ECO:0007669"/>
    <property type="project" value="InterPro"/>
</dbReference>
<dbReference type="VEuPathDB" id="VectorBase:PPAPM1_002705"/>